<comment type="caution">
    <text evidence="2">The sequence shown here is derived from an EMBL/GenBank/DDBJ whole genome shotgun (WGS) entry which is preliminary data.</text>
</comment>
<name>A0ABU1TWW2_9BACL</name>
<feature type="region of interest" description="Disordered" evidence="1">
    <location>
        <begin position="1"/>
        <end position="75"/>
    </location>
</feature>
<feature type="compositionally biased region" description="Basic and acidic residues" evidence="1">
    <location>
        <begin position="11"/>
        <end position="22"/>
    </location>
</feature>
<evidence type="ECO:0000256" key="1">
    <source>
        <dbReference type="SAM" id="MobiDB-lite"/>
    </source>
</evidence>
<organism evidence="2 3">
    <name type="scientific">Fictibacillus barbaricus</name>
    <dbReference type="NCBI Taxonomy" id="182136"/>
    <lineage>
        <taxon>Bacteria</taxon>
        <taxon>Bacillati</taxon>
        <taxon>Bacillota</taxon>
        <taxon>Bacilli</taxon>
        <taxon>Bacillales</taxon>
        <taxon>Fictibacillaceae</taxon>
        <taxon>Fictibacillus</taxon>
    </lineage>
</organism>
<accession>A0ABU1TWW2</accession>
<feature type="compositionally biased region" description="Basic residues" evidence="1">
    <location>
        <begin position="38"/>
        <end position="56"/>
    </location>
</feature>
<feature type="compositionally biased region" description="Basic residues" evidence="1">
    <location>
        <begin position="1"/>
        <end position="10"/>
    </location>
</feature>
<proteinExistence type="predicted"/>
<sequence>MAKTKARKLREKLVREGKRNPDSNRSTFSNADIYKMMTSKKTKTKKDKLNQVKHKERLQAADYSGSGNGSYLLAG</sequence>
<evidence type="ECO:0000313" key="3">
    <source>
        <dbReference type="Proteomes" id="UP001258181"/>
    </source>
</evidence>
<dbReference type="Proteomes" id="UP001258181">
    <property type="component" value="Unassembled WGS sequence"/>
</dbReference>
<dbReference type="EMBL" id="JAVDWA010000001">
    <property type="protein sequence ID" value="MDR7071704.1"/>
    <property type="molecule type" value="Genomic_DNA"/>
</dbReference>
<reference evidence="2 3" key="1">
    <citation type="submission" date="2023-07" db="EMBL/GenBank/DDBJ databases">
        <title>Sorghum-associated microbial communities from plants grown in Nebraska, USA.</title>
        <authorList>
            <person name="Schachtman D."/>
        </authorList>
    </citation>
    <scope>NUCLEOTIDE SEQUENCE [LARGE SCALE GENOMIC DNA]</scope>
    <source>
        <strain evidence="2 3">BE211</strain>
    </source>
</reference>
<dbReference type="RefSeq" id="WP_310256397.1">
    <property type="nucleotide sequence ID" value="NZ_JAVDWA010000001.1"/>
</dbReference>
<keyword evidence="3" id="KW-1185">Reference proteome</keyword>
<protein>
    <submittedName>
        <fullName evidence="2">Uncharacterized protein</fullName>
    </submittedName>
</protein>
<gene>
    <name evidence="2" type="ORF">J2X07_000679</name>
</gene>
<evidence type="ECO:0000313" key="2">
    <source>
        <dbReference type="EMBL" id="MDR7071704.1"/>
    </source>
</evidence>